<comment type="caution">
    <text evidence="1">The sequence shown here is derived from an EMBL/GenBank/DDBJ whole genome shotgun (WGS) entry which is preliminary data.</text>
</comment>
<proteinExistence type="predicted"/>
<name>A0A412Y6Z2_BACFG</name>
<dbReference type="Proteomes" id="UP000286270">
    <property type="component" value="Unassembled WGS sequence"/>
</dbReference>
<dbReference type="InterPro" id="IPR007345">
    <property type="entry name" value="Polysacch_pyruvyl_Trfase"/>
</dbReference>
<dbReference type="EMBL" id="QRZH01000009">
    <property type="protein sequence ID" value="RGV53196.1"/>
    <property type="molecule type" value="Genomic_DNA"/>
</dbReference>
<evidence type="ECO:0000313" key="1">
    <source>
        <dbReference type="EMBL" id="RGV53196.1"/>
    </source>
</evidence>
<reference evidence="1 2" key="1">
    <citation type="submission" date="2018-08" db="EMBL/GenBank/DDBJ databases">
        <title>A genome reference for cultivated species of the human gut microbiota.</title>
        <authorList>
            <person name="Zou Y."/>
            <person name="Xue W."/>
            <person name="Luo G."/>
        </authorList>
    </citation>
    <scope>NUCLEOTIDE SEQUENCE [LARGE SCALE GENOMIC DNA]</scope>
    <source>
        <strain evidence="1 2">AF14-26</strain>
    </source>
</reference>
<dbReference type="GO" id="GO:0016740">
    <property type="term" value="F:transferase activity"/>
    <property type="evidence" value="ECO:0007669"/>
    <property type="project" value="UniProtKB-KW"/>
</dbReference>
<dbReference type="RefSeq" id="WP_122142720.1">
    <property type="nucleotide sequence ID" value="NZ_JADNBK010000004.1"/>
</dbReference>
<sequence>MKIGLLTLPVETGYGSILQAVALKTKLVDLGHDVTLIRRHVERKDSFLRITVRTIKKYIFKKSIIVQISKKYRDEFPIITKYTQPFIDKHLSPYTEFYYSSKSMKKINKLGFDAIVVGSDQVWRPDYVQNVEDFFLYQIDNNIKKYSYAASFGTDEWLFTEKETSICRDAIKSFLKISIRESSTIDLCYDKLGKKPEFVLDPTLLLDNKFYSGLIENHESYREGKLCAYILNKKSLMPIVETYSKILDTSSVFPHSEVEDVSAPLDLRVVPSVSDWLDSIRSSQAVCTDSFHGMVFSIIFRKPFIVVVNKERGAARFLSLLNALNLEHRIVDESTDLNDLKPIDWGDVEDRLAKMQGQSIQFLKSIQ</sequence>
<dbReference type="Pfam" id="PF04230">
    <property type="entry name" value="PS_pyruv_trans"/>
    <property type="match status" value="1"/>
</dbReference>
<accession>A0A412Y6Z2</accession>
<gene>
    <name evidence="1" type="ORF">DWW08_12405</name>
</gene>
<evidence type="ECO:0000313" key="2">
    <source>
        <dbReference type="Proteomes" id="UP000286270"/>
    </source>
</evidence>
<keyword evidence="1" id="KW-0808">Transferase</keyword>
<protein>
    <submittedName>
        <fullName evidence="1">Polysaccharide pyruvyl transferase family protein</fullName>
    </submittedName>
</protein>
<organism evidence="1 2">
    <name type="scientific">Bacteroides fragilis</name>
    <dbReference type="NCBI Taxonomy" id="817"/>
    <lineage>
        <taxon>Bacteria</taxon>
        <taxon>Pseudomonadati</taxon>
        <taxon>Bacteroidota</taxon>
        <taxon>Bacteroidia</taxon>
        <taxon>Bacteroidales</taxon>
        <taxon>Bacteroidaceae</taxon>
        <taxon>Bacteroides</taxon>
    </lineage>
</organism>
<dbReference type="AlphaFoldDB" id="A0A412Y6Z2"/>